<feature type="compositionally biased region" description="Low complexity" evidence="1">
    <location>
        <begin position="73"/>
        <end position="83"/>
    </location>
</feature>
<dbReference type="RefSeq" id="WP_324276926.1">
    <property type="nucleotide sequence ID" value="NZ_CP141261.1"/>
</dbReference>
<keyword evidence="2" id="KW-1133">Transmembrane helix</keyword>
<evidence type="ECO:0000313" key="4">
    <source>
        <dbReference type="Proteomes" id="UP001324287"/>
    </source>
</evidence>
<dbReference type="EMBL" id="CP141261">
    <property type="protein sequence ID" value="WRL65608.1"/>
    <property type="molecule type" value="Genomic_DNA"/>
</dbReference>
<reference evidence="3 4" key="1">
    <citation type="submission" date="2023-12" db="EMBL/GenBank/DDBJ databases">
        <title>Blastococcus brunescens sp. nov., an actonobacterium isolated from sandstone collected in sahara desert.</title>
        <authorList>
            <person name="Gtari M."/>
            <person name="Ghodhbane F."/>
        </authorList>
    </citation>
    <scope>NUCLEOTIDE SEQUENCE [LARGE SCALE GENOMIC DNA]</scope>
    <source>
        <strain evidence="3 4">BMG 8361</strain>
    </source>
</reference>
<dbReference type="Proteomes" id="UP001324287">
    <property type="component" value="Chromosome"/>
</dbReference>
<evidence type="ECO:0000313" key="3">
    <source>
        <dbReference type="EMBL" id="WRL65608.1"/>
    </source>
</evidence>
<dbReference type="PANTHER" id="PTHR23534">
    <property type="entry name" value="MFS PERMEASE"/>
    <property type="match status" value="1"/>
</dbReference>
<sequence length="108" mass="10644">MSTVLVATTVGAVVGPNMVTATGRFAESIGVPGLAGPFMLAGLAYAAAGVVLFVLLRPDPLLLARDRADQASAAARASGNAAPEPAPGRASGWSPQSPSAPESKCSPS</sequence>
<protein>
    <recommendedName>
        <fullName evidence="5">Major facilitator superfamily (MFS) profile domain-containing protein</fullName>
    </recommendedName>
</protein>
<keyword evidence="2" id="KW-0472">Membrane</keyword>
<feature type="transmembrane region" description="Helical" evidence="2">
    <location>
        <begin position="36"/>
        <end position="56"/>
    </location>
</feature>
<feature type="compositionally biased region" description="Polar residues" evidence="1">
    <location>
        <begin position="93"/>
        <end position="108"/>
    </location>
</feature>
<organism evidence="3 4">
    <name type="scientific">Blastococcus brunescens</name>
    <dbReference type="NCBI Taxonomy" id="1564165"/>
    <lineage>
        <taxon>Bacteria</taxon>
        <taxon>Bacillati</taxon>
        <taxon>Actinomycetota</taxon>
        <taxon>Actinomycetes</taxon>
        <taxon>Geodermatophilales</taxon>
        <taxon>Geodermatophilaceae</taxon>
        <taxon>Blastococcus</taxon>
    </lineage>
</organism>
<keyword evidence="2" id="KW-0812">Transmembrane</keyword>
<evidence type="ECO:0000256" key="2">
    <source>
        <dbReference type="SAM" id="Phobius"/>
    </source>
</evidence>
<proteinExistence type="predicted"/>
<feature type="region of interest" description="Disordered" evidence="1">
    <location>
        <begin position="73"/>
        <end position="108"/>
    </location>
</feature>
<accession>A0ABZ1B496</accession>
<name>A0ABZ1B496_9ACTN</name>
<gene>
    <name evidence="3" type="ORF">U6N30_08515</name>
</gene>
<dbReference type="PANTHER" id="PTHR23534:SF1">
    <property type="entry name" value="MAJOR FACILITATOR SUPERFAMILY PROTEIN"/>
    <property type="match status" value="1"/>
</dbReference>
<evidence type="ECO:0008006" key="5">
    <source>
        <dbReference type="Google" id="ProtNLM"/>
    </source>
</evidence>
<keyword evidence="4" id="KW-1185">Reference proteome</keyword>
<evidence type="ECO:0000256" key="1">
    <source>
        <dbReference type="SAM" id="MobiDB-lite"/>
    </source>
</evidence>